<dbReference type="Proteomes" id="UP000886865">
    <property type="component" value="Unassembled WGS sequence"/>
</dbReference>
<comment type="caution">
    <text evidence="2">The sequence shown here is derived from an EMBL/GenBank/DDBJ whole genome shotgun (WGS) entry which is preliminary data.</text>
</comment>
<accession>A0A9D1FIY4</accession>
<organism evidence="2 3">
    <name type="scientific">Candidatus Galligastranaerophilus intestinavium</name>
    <dbReference type="NCBI Taxonomy" id="2840836"/>
    <lineage>
        <taxon>Bacteria</taxon>
        <taxon>Candidatus Galligastranaerophilus</taxon>
    </lineage>
</organism>
<sequence>MEDSQMLQTQQTMSSNQQAEIMRQQAAEEQMVQMELDSSEDLSTEEYTQALQKLSQIADKFDNMMRKVLAENEAKESIIQQRITAREPKLQAINADIEGLQETLDKRTEEQFTYMQD</sequence>
<dbReference type="EMBL" id="DVJQ01000056">
    <property type="protein sequence ID" value="HIS74696.1"/>
    <property type="molecule type" value="Genomic_DNA"/>
</dbReference>
<dbReference type="AlphaFoldDB" id="A0A9D1FIY4"/>
<evidence type="ECO:0000256" key="1">
    <source>
        <dbReference type="SAM" id="MobiDB-lite"/>
    </source>
</evidence>
<protein>
    <submittedName>
        <fullName evidence="2">Uncharacterized protein</fullName>
    </submittedName>
</protein>
<feature type="region of interest" description="Disordered" evidence="1">
    <location>
        <begin position="1"/>
        <end position="44"/>
    </location>
</feature>
<name>A0A9D1FIY4_9BACT</name>
<evidence type="ECO:0000313" key="3">
    <source>
        <dbReference type="Proteomes" id="UP000886865"/>
    </source>
</evidence>
<reference evidence="2" key="1">
    <citation type="submission" date="2020-10" db="EMBL/GenBank/DDBJ databases">
        <authorList>
            <person name="Gilroy R."/>
        </authorList>
    </citation>
    <scope>NUCLEOTIDE SEQUENCE</scope>
    <source>
        <strain evidence="2">CHK152-2871</strain>
    </source>
</reference>
<gene>
    <name evidence="2" type="ORF">IAA86_06720</name>
</gene>
<evidence type="ECO:0000313" key="2">
    <source>
        <dbReference type="EMBL" id="HIS74696.1"/>
    </source>
</evidence>
<proteinExistence type="predicted"/>
<feature type="compositionally biased region" description="Low complexity" evidence="1">
    <location>
        <begin position="1"/>
        <end position="36"/>
    </location>
</feature>
<reference evidence="2" key="2">
    <citation type="journal article" date="2021" name="PeerJ">
        <title>Extensive microbial diversity within the chicken gut microbiome revealed by metagenomics and culture.</title>
        <authorList>
            <person name="Gilroy R."/>
            <person name="Ravi A."/>
            <person name="Getino M."/>
            <person name="Pursley I."/>
            <person name="Horton D.L."/>
            <person name="Alikhan N.F."/>
            <person name="Baker D."/>
            <person name="Gharbi K."/>
            <person name="Hall N."/>
            <person name="Watson M."/>
            <person name="Adriaenssens E.M."/>
            <person name="Foster-Nyarko E."/>
            <person name="Jarju S."/>
            <person name="Secka A."/>
            <person name="Antonio M."/>
            <person name="Oren A."/>
            <person name="Chaudhuri R.R."/>
            <person name="La Ragione R."/>
            <person name="Hildebrand F."/>
            <person name="Pallen M.J."/>
        </authorList>
    </citation>
    <scope>NUCLEOTIDE SEQUENCE</scope>
    <source>
        <strain evidence="2">CHK152-2871</strain>
    </source>
</reference>